<dbReference type="PRINTS" id="PR01805">
    <property type="entry name" value="VACJLIPOPROT"/>
</dbReference>
<keyword evidence="3" id="KW-0449">Lipoprotein</keyword>
<evidence type="ECO:0000256" key="2">
    <source>
        <dbReference type="ARBA" id="ARBA00022729"/>
    </source>
</evidence>
<dbReference type="Proteomes" id="UP000275199">
    <property type="component" value="Unassembled WGS sequence"/>
</dbReference>
<dbReference type="InterPro" id="IPR007428">
    <property type="entry name" value="MlaA"/>
</dbReference>
<protein>
    <submittedName>
        <fullName evidence="3">VacJ family lipoprotein</fullName>
    </submittedName>
</protein>
<name>A0ABX9XE58_9PSED</name>
<dbReference type="PANTHER" id="PTHR30035">
    <property type="entry name" value="LIPOPROTEIN VACJ-RELATED"/>
    <property type="match status" value="1"/>
</dbReference>
<comment type="similarity">
    <text evidence="1">Belongs to the MlaA family.</text>
</comment>
<dbReference type="EMBL" id="RKKU01000027">
    <property type="protein sequence ID" value="ROZ81739.1"/>
    <property type="molecule type" value="Genomic_DNA"/>
</dbReference>
<sequence length="270" mass="30980">MNPVYWISGLFGCIFFTGTVLADAPNEYVNYSDSGHELDFPAYHDPLDELDIDKSETRYQFERSSLRALNVQDPLEGMNRRIYRFNAQFDQHVYLPVVRTYVWATPKVARKGVSNFFNNLKDIPHLGNSLLQGKFQRSAETTARLLFNSILGIGGIFDVANSMGLPQQPEDFGQTLGVYGVPPGPYLVIPFLGPSSLRDGTGKVVDWAIEDNVNYMNNRDFMNDYQATWGIWAIDLRYQTPFRYGALDSPFEYDQVRYLYTKLREFQVDN</sequence>
<evidence type="ECO:0000256" key="1">
    <source>
        <dbReference type="ARBA" id="ARBA00010634"/>
    </source>
</evidence>
<dbReference type="Pfam" id="PF04333">
    <property type="entry name" value="MlaA"/>
    <property type="match status" value="1"/>
</dbReference>
<reference evidence="3 4" key="1">
    <citation type="submission" date="2018-11" db="EMBL/GenBank/DDBJ databases">
        <authorList>
            <person name="Jang G.I."/>
            <person name="Hwang C.Y."/>
        </authorList>
    </citation>
    <scope>NUCLEOTIDE SEQUENCE [LARGE SCALE GENOMIC DNA]</scope>
    <source>
        <strain evidence="3 4">SSM26</strain>
    </source>
</reference>
<evidence type="ECO:0000313" key="4">
    <source>
        <dbReference type="Proteomes" id="UP000275199"/>
    </source>
</evidence>
<accession>A0ABX9XE58</accession>
<comment type="caution">
    <text evidence="3">The sequence shown here is derived from an EMBL/GenBank/DDBJ whole genome shotgun (WGS) entry which is preliminary data.</text>
</comment>
<dbReference type="PANTHER" id="PTHR30035:SF3">
    <property type="entry name" value="INTERMEMBRANE PHOSPHOLIPID TRANSPORT SYSTEM LIPOPROTEIN MLAA"/>
    <property type="match status" value="1"/>
</dbReference>
<proteinExistence type="inferred from homology"/>
<gene>
    <name evidence="3" type="ORF">EF096_16780</name>
</gene>
<keyword evidence="2" id="KW-0732">Signal</keyword>
<keyword evidence="4" id="KW-1185">Reference proteome</keyword>
<organism evidence="3 4">
    <name type="scientific">Pseudomonas neustonica</name>
    <dbReference type="NCBI Taxonomy" id="2487346"/>
    <lineage>
        <taxon>Bacteria</taxon>
        <taxon>Pseudomonadati</taxon>
        <taxon>Pseudomonadota</taxon>
        <taxon>Gammaproteobacteria</taxon>
        <taxon>Pseudomonadales</taxon>
        <taxon>Pseudomonadaceae</taxon>
        <taxon>Pseudomonas</taxon>
    </lineage>
</organism>
<dbReference type="RefSeq" id="WP_123890938.1">
    <property type="nucleotide sequence ID" value="NZ_RKKU01000027.1"/>
</dbReference>
<evidence type="ECO:0000313" key="3">
    <source>
        <dbReference type="EMBL" id="ROZ81739.1"/>
    </source>
</evidence>